<feature type="transmembrane region" description="Helical" evidence="1">
    <location>
        <begin position="222"/>
        <end position="242"/>
    </location>
</feature>
<keyword evidence="1" id="KW-1133">Transmembrane helix</keyword>
<name>A0A5J4W3R9_9EUKA</name>
<gene>
    <name evidence="2" type="ORF">EZS28_015259</name>
</gene>
<dbReference type="Proteomes" id="UP000324800">
    <property type="component" value="Unassembled WGS sequence"/>
</dbReference>
<organism evidence="2 3">
    <name type="scientific">Streblomastix strix</name>
    <dbReference type="NCBI Taxonomy" id="222440"/>
    <lineage>
        <taxon>Eukaryota</taxon>
        <taxon>Metamonada</taxon>
        <taxon>Preaxostyla</taxon>
        <taxon>Oxymonadida</taxon>
        <taxon>Streblomastigidae</taxon>
        <taxon>Streblomastix</taxon>
    </lineage>
</organism>
<keyword evidence="1" id="KW-0472">Membrane</keyword>
<dbReference type="EMBL" id="SNRW01003671">
    <property type="protein sequence ID" value="KAA6389216.1"/>
    <property type="molecule type" value="Genomic_DNA"/>
</dbReference>
<reference evidence="2 3" key="1">
    <citation type="submission" date="2019-03" db="EMBL/GenBank/DDBJ databases">
        <title>Single cell metagenomics reveals metabolic interactions within the superorganism composed of flagellate Streblomastix strix and complex community of Bacteroidetes bacteria on its surface.</title>
        <authorList>
            <person name="Treitli S.C."/>
            <person name="Kolisko M."/>
            <person name="Husnik F."/>
            <person name="Keeling P."/>
            <person name="Hampl V."/>
        </authorList>
    </citation>
    <scope>NUCLEOTIDE SEQUENCE [LARGE SCALE GENOMIC DNA]</scope>
    <source>
        <strain evidence="2">ST1C</strain>
    </source>
</reference>
<keyword evidence="1" id="KW-0812">Transmembrane</keyword>
<protein>
    <submittedName>
        <fullName evidence="2">Uncharacterized protein</fullName>
    </submittedName>
</protein>
<proteinExistence type="predicted"/>
<evidence type="ECO:0000313" key="2">
    <source>
        <dbReference type="EMBL" id="KAA6389216.1"/>
    </source>
</evidence>
<comment type="caution">
    <text evidence="2">The sequence shown here is derived from an EMBL/GenBank/DDBJ whole genome shotgun (WGS) entry which is preliminary data.</text>
</comment>
<dbReference type="AlphaFoldDB" id="A0A5J4W3R9"/>
<accession>A0A5J4W3R9</accession>
<evidence type="ECO:0000256" key="1">
    <source>
        <dbReference type="SAM" id="Phobius"/>
    </source>
</evidence>
<sequence length="251" mass="27424">MLLTILLAISLVLSNNNKVLRPPPAILHTAILLSVQNAETSLSITHPIKSISQIVFNIDNESSPLSEARSTKVKQSLLVSLNACSFNVSQTVAGAFRTVAEVLVQNCTQSDGYDVTLLDSTHIEKIYINQKSSILIKSGKKIPTIWRSNEDFLGIIVIEQGNLTLENIDEYTKDTIKSNISEMFKGSYSNGGNDTVQYFVDLGEESIISGSITLLPTPKKNILIYIIIGISVGSVVLIAVIIKEKKFFPGK</sequence>
<evidence type="ECO:0000313" key="3">
    <source>
        <dbReference type="Proteomes" id="UP000324800"/>
    </source>
</evidence>